<sequence length="596" mass="69404">MSEQSNNQPLTTDQLQSSPQIDQKSKQSNEPRKSSLYGQNTTNLPQLPPRERLSKIVEGTVPSMEEIVLKDRLPKKIQMLSDCNELRRELLSLLQQEKQIEFKIRREEDRIKRSGQQLVEENERPNEEILAKKRNQKFRIEKQIEGIKAKQLAAQDLDLVEEKKKLEKEAESMKDQMSFAQDTELMRDLIEFKLSDIARANLQGAMDATQKQKQPLFQTILNQLQIETAQLQKQQEQRVEYRKNKFITVKQDMSYLDENIRTDYKKKFEAISEYMLKEHPELNNSELYQKSQSAVPSDMSLVEVDPVPNSLVAIWSIQKYVKVDGGKLTMRTSADSMFEVIENDDQTLSFKLLGQYLSRTDELDRAKLCMSDRNNEKSRWQVNPGEADKTFNLKSCQSDKFLTFQANNLFVLNISNRPDQVFKFFGSSTPQNHEPLQKPKSPPKPKSQPKSETPKPKTKIPEPKVEKETPRQKKLEFKFQAFIEDIGETEPLGFEIIGTINEQKQLRAIKVTSNHPVQYKIQVEDEEEGEFVGAGEWCGNKDQEKAIEQIFIQKIEGYTLKYRAHVINKGWQEWQEFGNWIGEKGWMLEAVEFKQE</sequence>
<evidence type="ECO:0000256" key="1">
    <source>
        <dbReference type="SAM" id="Coils"/>
    </source>
</evidence>
<feature type="region of interest" description="Disordered" evidence="2">
    <location>
        <begin position="423"/>
        <end position="471"/>
    </location>
</feature>
<evidence type="ECO:0000313" key="3">
    <source>
        <dbReference type="EMBL" id="CAI9922474.1"/>
    </source>
</evidence>
<dbReference type="Proteomes" id="UP001642409">
    <property type="component" value="Unassembled WGS sequence"/>
</dbReference>
<dbReference type="EMBL" id="CATOUU010000248">
    <property type="protein sequence ID" value="CAI9922474.1"/>
    <property type="molecule type" value="Genomic_DNA"/>
</dbReference>
<accession>A0AA86NMV6</accession>
<organism evidence="3">
    <name type="scientific">Hexamita inflata</name>
    <dbReference type="NCBI Taxonomy" id="28002"/>
    <lineage>
        <taxon>Eukaryota</taxon>
        <taxon>Metamonada</taxon>
        <taxon>Diplomonadida</taxon>
        <taxon>Hexamitidae</taxon>
        <taxon>Hexamitinae</taxon>
        <taxon>Hexamita</taxon>
    </lineage>
</organism>
<gene>
    <name evidence="3" type="ORF">HINF_LOCUS10119</name>
    <name evidence="4" type="ORF">HINF_LOCUS11237</name>
</gene>
<reference evidence="4 5" key="2">
    <citation type="submission" date="2024-07" db="EMBL/GenBank/DDBJ databases">
        <authorList>
            <person name="Akdeniz Z."/>
        </authorList>
    </citation>
    <scope>NUCLEOTIDE SEQUENCE [LARGE SCALE GENOMIC DNA]</scope>
</reference>
<name>A0AA86NMV6_9EUKA</name>
<feature type="compositionally biased region" description="Polar residues" evidence="2">
    <location>
        <begin position="36"/>
        <end position="45"/>
    </location>
</feature>
<feature type="compositionally biased region" description="Basic and acidic residues" evidence="2">
    <location>
        <begin position="452"/>
        <end position="471"/>
    </location>
</feature>
<proteinExistence type="predicted"/>
<evidence type="ECO:0000313" key="4">
    <source>
        <dbReference type="EMBL" id="CAL5990204.1"/>
    </source>
</evidence>
<keyword evidence="1" id="KW-0175">Coiled coil</keyword>
<feature type="region of interest" description="Disordered" evidence="2">
    <location>
        <begin position="1"/>
        <end position="52"/>
    </location>
</feature>
<feature type="coiled-coil region" evidence="1">
    <location>
        <begin position="149"/>
        <end position="183"/>
    </location>
</feature>
<dbReference type="AlphaFoldDB" id="A0AA86NMV6"/>
<feature type="compositionally biased region" description="Basic and acidic residues" evidence="2">
    <location>
        <begin position="23"/>
        <end position="33"/>
    </location>
</feature>
<feature type="compositionally biased region" description="Polar residues" evidence="2">
    <location>
        <begin position="1"/>
        <end position="22"/>
    </location>
</feature>
<dbReference type="EMBL" id="CAXDID020000024">
    <property type="protein sequence ID" value="CAL5990204.1"/>
    <property type="molecule type" value="Genomic_DNA"/>
</dbReference>
<keyword evidence="5" id="KW-1185">Reference proteome</keyword>
<reference evidence="3" key="1">
    <citation type="submission" date="2023-06" db="EMBL/GenBank/DDBJ databases">
        <authorList>
            <person name="Kurt Z."/>
        </authorList>
    </citation>
    <scope>NUCLEOTIDE SEQUENCE</scope>
</reference>
<protein>
    <submittedName>
        <fullName evidence="3">Uncharacterized protein</fullName>
    </submittedName>
</protein>
<evidence type="ECO:0000256" key="2">
    <source>
        <dbReference type="SAM" id="MobiDB-lite"/>
    </source>
</evidence>
<comment type="caution">
    <text evidence="3">The sequence shown here is derived from an EMBL/GenBank/DDBJ whole genome shotgun (WGS) entry which is preliminary data.</text>
</comment>
<evidence type="ECO:0000313" key="5">
    <source>
        <dbReference type="Proteomes" id="UP001642409"/>
    </source>
</evidence>